<proteinExistence type="inferred from homology"/>
<evidence type="ECO:0000256" key="5">
    <source>
        <dbReference type="ARBA" id="ARBA00022832"/>
    </source>
</evidence>
<comment type="similarity">
    <text evidence="2 12">Belongs to the fatty acid desaturase type 1 family.</text>
</comment>
<keyword evidence="9" id="KW-0443">Lipid metabolism</keyword>
<evidence type="ECO:0000256" key="1">
    <source>
        <dbReference type="ARBA" id="ARBA00004141"/>
    </source>
</evidence>
<dbReference type="EMBL" id="CAXLJM020000057">
    <property type="protein sequence ID" value="CAL8118621.1"/>
    <property type="molecule type" value="Genomic_DNA"/>
</dbReference>
<evidence type="ECO:0000256" key="4">
    <source>
        <dbReference type="ARBA" id="ARBA00022692"/>
    </source>
</evidence>
<evidence type="ECO:0000256" key="3">
    <source>
        <dbReference type="ARBA" id="ARBA00022516"/>
    </source>
</evidence>
<feature type="transmembrane region" description="Helical" evidence="13">
    <location>
        <begin position="188"/>
        <end position="209"/>
    </location>
</feature>
<keyword evidence="8" id="KW-0408">Iron</keyword>
<dbReference type="PRINTS" id="PR00075">
    <property type="entry name" value="FACDDSATRASE"/>
</dbReference>
<evidence type="ECO:0000256" key="9">
    <source>
        <dbReference type="ARBA" id="ARBA00023098"/>
    </source>
</evidence>
<evidence type="ECO:0000256" key="7">
    <source>
        <dbReference type="ARBA" id="ARBA00023002"/>
    </source>
</evidence>
<keyword evidence="6 13" id="KW-1133">Transmembrane helix</keyword>
<gene>
    <name evidence="15" type="ORF">ODALV1_LOCUS18216</name>
</gene>
<accession>A0ABP1R7Y2</accession>
<keyword evidence="16" id="KW-1185">Reference proteome</keyword>
<keyword evidence="4 12" id="KW-0812">Transmembrane</keyword>
<dbReference type="PANTHER" id="PTHR11351:SF31">
    <property type="entry name" value="DESATURASE 1, ISOFORM A-RELATED"/>
    <property type="match status" value="1"/>
</dbReference>
<evidence type="ECO:0000256" key="13">
    <source>
        <dbReference type="SAM" id="Phobius"/>
    </source>
</evidence>
<dbReference type="InterPro" id="IPR015876">
    <property type="entry name" value="Acyl-CoA_DS"/>
</dbReference>
<evidence type="ECO:0000256" key="11">
    <source>
        <dbReference type="ARBA" id="ARBA00023160"/>
    </source>
</evidence>
<evidence type="ECO:0000256" key="12">
    <source>
        <dbReference type="RuleBase" id="RU000581"/>
    </source>
</evidence>
<keyword evidence="11 12" id="KW-0275">Fatty acid biosynthesis</keyword>
<protein>
    <recommendedName>
        <fullName evidence="14">Fatty acid desaturase domain-containing protein</fullName>
    </recommendedName>
</protein>
<comment type="domain">
    <text evidence="12">The histidine box domains are involved in binding the catalytic metal ions.</text>
</comment>
<comment type="subcellular location">
    <subcellularLocation>
        <location evidence="1">Membrane</location>
        <topology evidence="1">Multi-pass membrane protein</topology>
    </subcellularLocation>
</comment>
<keyword evidence="3 12" id="KW-0444">Lipid biosynthesis</keyword>
<keyword evidence="7 12" id="KW-0560">Oxidoreductase</keyword>
<dbReference type="PANTHER" id="PTHR11351">
    <property type="entry name" value="ACYL-COA DESATURASE"/>
    <property type="match status" value="1"/>
</dbReference>
<comment type="cofactor">
    <cofactor evidence="12">
        <name>Fe(2+)</name>
        <dbReference type="ChEBI" id="CHEBI:29033"/>
    </cofactor>
</comment>
<evidence type="ECO:0000256" key="2">
    <source>
        <dbReference type="ARBA" id="ARBA00009295"/>
    </source>
</evidence>
<evidence type="ECO:0000259" key="14">
    <source>
        <dbReference type="Pfam" id="PF00487"/>
    </source>
</evidence>
<name>A0ABP1R7Y2_9HEXA</name>
<feature type="transmembrane region" description="Helical" evidence="13">
    <location>
        <begin position="42"/>
        <end position="60"/>
    </location>
</feature>
<dbReference type="CDD" id="cd03505">
    <property type="entry name" value="Delta9-FADS-like"/>
    <property type="match status" value="1"/>
</dbReference>
<evidence type="ECO:0000313" key="15">
    <source>
        <dbReference type="EMBL" id="CAL8118621.1"/>
    </source>
</evidence>
<evidence type="ECO:0000256" key="8">
    <source>
        <dbReference type="ARBA" id="ARBA00023004"/>
    </source>
</evidence>
<keyword evidence="10 13" id="KW-0472">Membrane</keyword>
<dbReference type="Pfam" id="PF00487">
    <property type="entry name" value="FA_desaturase"/>
    <property type="match status" value="1"/>
</dbReference>
<comment type="caution">
    <text evidence="15">The sequence shown here is derived from an EMBL/GenBank/DDBJ whole genome shotgun (WGS) entry which is preliminary data.</text>
</comment>
<evidence type="ECO:0000256" key="10">
    <source>
        <dbReference type="ARBA" id="ARBA00023136"/>
    </source>
</evidence>
<reference evidence="15 16" key="1">
    <citation type="submission" date="2024-08" db="EMBL/GenBank/DDBJ databases">
        <authorList>
            <person name="Cucini C."/>
            <person name="Frati F."/>
        </authorList>
    </citation>
    <scope>NUCLEOTIDE SEQUENCE [LARGE SCALE GENOMIC DNA]</scope>
</reference>
<feature type="domain" description="Fatty acid desaturase" evidence="14">
    <location>
        <begin position="73"/>
        <end position="275"/>
    </location>
</feature>
<sequence>MCVTKKSKELVNDAACEEEVVERKVHEDFSRIDKPFGLEQHVFNWLWLGTAHVFAFYYLYLDITGRARTSTILFELLYGYIGGLGITVGCHRYWTHKTFKANKPLQILMMIMQTIANQYPIRKWSLDHRIHHKFTDTNADPHNSTRGFWFSHMGWLFLPKHPDLKKKLKTFDMPDLESDPIVRFQSRWYWTLTAVIHFIIPIFIFRYFWGLSMLHCIAANYRRYVVSLHITWSVNSVAHIWGEKPYDKNITPVENPWVSFFAVGEGWHNYHHTFPWDYKAAELGWKINLSTMFIDFFAWLGWAYDLKTVSQTMLKQRLHRTGNESHNLPVIDEANCDKNDFDYSVPADVTELMKDCIHQPVWGWDDESIPEDLRNVTKTLRSKGIK</sequence>
<organism evidence="15 16">
    <name type="scientific">Orchesella dallaii</name>
    <dbReference type="NCBI Taxonomy" id="48710"/>
    <lineage>
        <taxon>Eukaryota</taxon>
        <taxon>Metazoa</taxon>
        <taxon>Ecdysozoa</taxon>
        <taxon>Arthropoda</taxon>
        <taxon>Hexapoda</taxon>
        <taxon>Collembola</taxon>
        <taxon>Entomobryomorpha</taxon>
        <taxon>Entomobryoidea</taxon>
        <taxon>Orchesellidae</taxon>
        <taxon>Orchesellinae</taxon>
        <taxon>Orchesella</taxon>
    </lineage>
</organism>
<keyword evidence="5" id="KW-0276">Fatty acid metabolism</keyword>
<evidence type="ECO:0000256" key="6">
    <source>
        <dbReference type="ARBA" id="ARBA00022989"/>
    </source>
</evidence>
<dbReference type="Proteomes" id="UP001642540">
    <property type="component" value="Unassembled WGS sequence"/>
</dbReference>
<feature type="transmembrane region" description="Helical" evidence="13">
    <location>
        <begin position="72"/>
        <end position="94"/>
    </location>
</feature>
<dbReference type="InterPro" id="IPR005804">
    <property type="entry name" value="FA_desaturase_dom"/>
</dbReference>
<evidence type="ECO:0000313" key="16">
    <source>
        <dbReference type="Proteomes" id="UP001642540"/>
    </source>
</evidence>